<dbReference type="PANTHER" id="PTHR33128:SF34">
    <property type="entry name" value="OS04G0387600 PROTEIN"/>
    <property type="match status" value="1"/>
</dbReference>
<keyword evidence="3" id="KW-1185">Reference proteome</keyword>
<reference evidence="2" key="3">
    <citation type="journal article" date="2017" name="Nature">
        <title>Genome sequence of the progenitor of the wheat D genome Aegilops tauschii.</title>
        <authorList>
            <person name="Luo M.C."/>
            <person name="Gu Y.Q."/>
            <person name="Puiu D."/>
            <person name="Wang H."/>
            <person name="Twardziok S.O."/>
            <person name="Deal K.R."/>
            <person name="Huo N."/>
            <person name="Zhu T."/>
            <person name="Wang L."/>
            <person name="Wang Y."/>
            <person name="McGuire P.E."/>
            <person name="Liu S."/>
            <person name="Long H."/>
            <person name="Ramasamy R.K."/>
            <person name="Rodriguez J.C."/>
            <person name="Van S.L."/>
            <person name="Yuan L."/>
            <person name="Wang Z."/>
            <person name="Xia Z."/>
            <person name="Xiao L."/>
            <person name="Anderson O.D."/>
            <person name="Ouyang S."/>
            <person name="Liang Y."/>
            <person name="Zimin A.V."/>
            <person name="Pertea G."/>
            <person name="Qi P."/>
            <person name="Bennetzen J.L."/>
            <person name="Dai X."/>
            <person name="Dawson M.W."/>
            <person name="Muller H.G."/>
            <person name="Kugler K."/>
            <person name="Rivarola-Duarte L."/>
            <person name="Spannagl M."/>
            <person name="Mayer K.F.X."/>
            <person name="Lu F.H."/>
            <person name="Bevan M.W."/>
            <person name="Leroy P."/>
            <person name="Li P."/>
            <person name="You F.M."/>
            <person name="Sun Q."/>
            <person name="Liu Z."/>
            <person name="Lyons E."/>
            <person name="Wicker T."/>
            <person name="Salzberg S.L."/>
            <person name="Devos K.M."/>
            <person name="Dvorak J."/>
        </authorList>
    </citation>
    <scope>NUCLEOTIDE SEQUENCE [LARGE SCALE GENOMIC DNA]</scope>
    <source>
        <strain evidence="2">cv. AL8/78</strain>
    </source>
</reference>
<reference evidence="2" key="4">
    <citation type="submission" date="2019-03" db="UniProtKB">
        <authorList>
            <consortium name="EnsemblPlants"/>
        </authorList>
    </citation>
    <scope>IDENTIFICATION</scope>
</reference>
<keyword evidence="1" id="KW-1133">Transmembrane helix</keyword>
<dbReference type="STRING" id="200361.A0A453BV62"/>
<feature type="transmembrane region" description="Helical" evidence="1">
    <location>
        <begin position="93"/>
        <end position="112"/>
    </location>
</feature>
<keyword evidence="1" id="KW-0472">Membrane</keyword>
<dbReference type="Gramene" id="AET2Gv20642500.1">
    <property type="protein sequence ID" value="AET2Gv20642500.1"/>
    <property type="gene ID" value="AET2Gv20642500"/>
</dbReference>
<dbReference type="InterPro" id="IPR021775">
    <property type="entry name" value="DUF3339"/>
</dbReference>
<dbReference type="EnsemblPlants" id="AET2Gv20642500.1">
    <property type="protein sequence ID" value="AET2Gv20642500.1"/>
    <property type="gene ID" value="AET2Gv20642500"/>
</dbReference>
<proteinExistence type="predicted"/>
<dbReference type="AlphaFoldDB" id="A0A453BV62"/>
<sequence length="158" mass="17763">MSCGPQYVQDNIRPTCHGHIKQHGNLSWRPPTLPTLRAKLERHTLMRDLPRLRRTAHTHTSRRVPRKKSRGSLKIWVFLTEQIRERGGEMADWGPVIVATVLFVLLTPGLLCTLPGRGRVAEFGSMHTSGLSILIHAVLYFALVTIFLIAVGVHVYTG</sequence>
<reference evidence="3" key="1">
    <citation type="journal article" date="2014" name="Science">
        <title>Ancient hybridizations among the ancestral genomes of bread wheat.</title>
        <authorList>
            <consortium name="International Wheat Genome Sequencing Consortium,"/>
            <person name="Marcussen T."/>
            <person name="Sandve S.R."/>
            <person name="Heier L."/>
            <person name="Spannagl M."/>
            <person name="Pfeifer M."/>
            <person name="Jakobsen K.S."/>
            <person name="Wulff B.B."/>
            <person name="Steuernagel B."/>
            <person name="Mayer K.F."/>
            <person name="Olsen O.A."/>
        </authorList>
    </citation>
    <scope>NUCLEOTIDE SEQUENCE [LARGE SCALE GENOMIC DNA]</scope>
    <source>
        <strain evidence="3">cv. AL8/78</strain>
    </source>
</reference>
<evidence type="ECO:0000313" key="3">
    <source>
        <dbReference type="Proteomes" id="UP000015105"/>
    </source>
</evidence>
<feature type="transmembrane region" description="Helical" evidence="1">
    <location>
        <begin position="133"/>
        <end position="156"/>
    </location>
</feature>
<dbReference type="Pfam" id="PF11820">
    <property type="entry name" value="DUF3339"/>
    <property type="match status" value="1"/>
</dbReference>
<accession>A0A453BV62</accession>
<reference evidence="2" key="5">
    <citation type="journal article" date="2021" name="G3 (Bethesda)">
        <title>Aegilops tauschii genome assembly Aet v5.0 features greater sequence contiguity and improved annotation.</title>
        <authorList>
            <person name="Wang L."/>
            <person name="Zhu T."/>
            <person name="Rodriguez J.C."/>
            <person name="Deal K.R."/>
            <person name="Dubcovsky J."/>
            <person name="McGuire P.E."/>
            <person name="Lux T."/>
            <person name="Spannagl M."/>
            <person name="Mayer K.F.X."/>
            <person name="Baldrich P."/>
            <person name="Meyers B.C."/>
            <person name="Huo N."/>
            <person name="Gu Y.Q."/>
            <person name="Zhou H."/>
            <person name="Devos K.M."/>
            <person name="Bennetzen J.L."/>
            <person name="Unver T."/>
            <person name="Budak H."/>
            <person name="Gulick P.J."/>
            <person name="Galiba G."/>
            <person name="Kalapos B."/>
            <person name="Nelson D.R."/>
            <person name="Li P."/>
            <person name="You F.M."/>
            <person name="Luo M.C."/>
            <person name="Dvorak J."/>
        </authorList>
    </citation>
    <scope>NUCLEOTIDE SEQUENCE [LARGE SCALE GENOMIC DNA]</scope>
    <source>
        <strain evidence="2">cv. AL8/78</strain>
    </source>
</reference>
<organism evidence="2 3">
    <name type="scientific">Aegilops tauschii subsp. strangulata</name>
    <name type="common">Goatgrass</name>
    <dbReference type="NCBI Taxonomy" id="200361"/>
    <lineage>
        <taxon>Eukaryota</taxon>
        <taxon>Viridiplantae</taxon>
        <taxon>Streptophyta</taxon>
        <taxon>Embryophyta</taxon>
        <taxon>Tracheophyta</taxon>
        <taxon>Spermatophyta</taxon>
        <taxon>Magnoliopsida</taxon>
        <taxon>Liliopsida</taxon>
        <taxon>Poales</taxon>
        <taxon>Poaceae</taxon>
        <taxon>BOP clade</taxon>
        <taxon>Pooideae</taxon>
        <taxon>Triticodae</taxon>
        <taxon>Triticeae</taxon>
        <taxon>Triticinae</taxon>
        <taxon>Aegilops</taxon>
    </lineage>
</organism>
<reference evidence="3" key="2">
    <citation type="journal article" date="2017" name="Nat. Plants">
        <title>The Aegilops tauschii genome reveals multiple impacts of transposons.</title>
        <authorList>
            <person name="Zhao G."/>
            <person name="Zou C."/>
            <person name="Li K."/>
            <person name="Wang K."/>
            <person name="Li T."/>
            <person name="Gao L."/>
            <person name="Zhang X."/>
            <person name="Wang H."/>
            <person name="Yang Z."/>
            <person name="Liu X."/>
            <person name="Jiang W."/>
            <person name="Mao L."/>
            <person name="Kong X."/>
            <person name="Jiao Y."/>
            <person name="Jia J."/>
        </authorList>
    </citation>
    <scope>NUCLEOTIDE SEQUENCE [LARGE SCALE GENOMIC DNA]</scope>
    <source>
        <strain evidence="3">cv. AL8/78</strain>
    </source>
</reference>
<keyword evidence="1" id="KW-0812">Transmembrane</keyword>
<evidence type="ECO:0000313" key="2">
    <source>
        <dbReference type="EnsemblPlants" id="AET2Gv20642500.1"/>
    </source>
</evidence>
<dbReference type="PANTHER" id="PTHR33128">
    <property type="entry name" value="OS05G0103400 PROTEIN"/>
    <property type="match status" value="1"/>
</dbReference>
<protein>
    <submittedName>
        <fullName evidence="2">Uncharacterized protein</fullName>
    </submittedName>
</protein>
<dbReference type="Proteomes" id="UP000015105">
    <property type="component" value="Chromosome 2D"/>
</dbReference>
<evidence type="ECO:0000256" key="1">
    <source>
        <dbReference type="SAM" id="Phobius"/>
    </source>
</evidence>
<name>A0A453BV62_AEGTS</name>